<dbReference type="Proteomes" id="UP001177140">
    <property type="component" value="Unassembled WGS sequence"/>
</dbReference>
<comment type="similarity">
    <text evidence="3 9">Belongs to the iron/ascorbate-dependent oxidoreductase family.</text>
</comment>
<reference evidence="11" key="1">
    <citation type="submission" date="2022-03" db="EMBL/GenBank/DDBJ databases">
        <title>A functionally conserved STORR gene fusion in Papaver species that diverged 16.8 million years ago.</title>
        <authorList>
            <person name="Catania T."/>
        </authorList>
    </citation>
    <scope>NUCLEOTIDE SEQUENCE</scope>
    <source>
        <strain evidence="11">S-191538</strain>
    </source>
</reference>
<organism evidence="11 12">
    <name type="scientific">Papaver nudicaule</name>
    <name type="common">Iceland poppy</name>
    <dbReference type="NCBI Taxonomy" id="74823"/>
    <lineage>
        <taxon>Eukaryota</taxon>
        <taxon>Viridiplantae</taxon>
        <taxon>Streptophyta</taxon>
        <taxon>Embryophyta</taxon>
        <taxon>Tracheophyta</taxon>
        <taxon>Spermatophyta</taxon>
        <taxon>Magnoliopsida</taxon>
        <taxon>Ranunculales</taxon>
        <taxon>Papaveraceae</taxon>
        <taxon>Papaveroideae</taxon>
        <taxon>Papaver</taxon>
    </lineage>
</organism>
<evidence type="ECO:0000313" key="12">
    <source>
        <dbReference type="Proteomes" id="UP001177140"/>
    </source>
</evidence>
<keyword evidence="5 9" id="KW-0479">Metal-binding</keyword>
<evidence type="ECO:0000313" key="11">
    <source>
        <dbReference type="EMBL" id="MCL7046686.1"/>
    </source>
</evidence>
<keyword evidence="4" id="KW-0808">Transferase</keyword>
<dbReference type="InterPro" id="IPR026992">
    <property type="entry name" value="DIOX_N"/>
</dbReference>
<dbReference type="GO" id="GO:0016706">
    <property type="term" value="F:2-oxoglutarate-dependent dioxygenase activity"/>
    <property type="evidence" value="ECO:0007669"/>
    <property type="project" value="UniProtKB-ARBA"/>
</dbReference>
<dbReference type="Pfam" id="PF03171">
    <property type="entry name" value="2OG-FeII_Oxy"/>
    <property type="match status" value="1"/>
</dbReference>
<comment type="cofactor">
    <cofactor evidence="1">
        <name>L-ascorbate</name>
        <dbReference type="ChEBI" id="CHEBI:38290"/>
    </cofactor>
</comment>
<feature type="domain" description="Fe2OG dioxygenase" evidence="10">
    <location>
        <begin position="205"/>
        <end position="305"/>
    </location>
</feature>
<keyword evidence="6" id="KW-0223">Dioxygenase</keyword>
<keyword evidence="8 9" id="KW-0408">Iron</keyword>
<keyword evidence="12" id="KW-1185">Reference proteome</keyword>
<evidence type="ECO:0000256" key="7">
    <source>
        <dbReference type="ARBA" id="ARBA00023002"/>
    </source>
</evidence>
<evidence type="ECO:0000256" key="3">
    <source>
        <dbReference type="ARBA" id="ARBA00008056"/>
    </source>
</evidence>
<dbReference type="PANTHER" id="PTHR47991">
    <property type="entry name" value="OXOGLUTARATE/IRON-DEPENDENT DIOXYGENASE"/>
    <property type="match status" value="1"/>
</dbReference>
<name>A0AA41VSH9_PAPNU</name>
<accession>A0AA41VSH9</accession>
<evidence type="ECO:0000256" key="1">
    <source>
        <dbReference type="ARBA" id="ARBA00001961"/>
    </source>
</evidence>
<dbReference type="GO" id="GO:0016740">
    <property type="term" value="F:transferase activity"/>
    <property type="evidence" value="ECO:0007669"/>
    <property type="project" value="UniProtKB-KW"/>
</dbReference>
<evidence type="ECO:0000256" key="5">
    <source>
        <dbReference type="ARBA" id="ARBA00022723"/>
    </source>
</evidence>
<dbReference type="FunFam" id="2.60.120.330:FF:000001">
    <property type="entry name" value="Protein SRG1"/>
    <property type="match status" value="1"/>
</dbReference>
<keyword evidence="7 9" id="KW-0560">Oxidoreductase</keyword>
<protein>
    <recommendedName>
        <fullName evidence="10">Fe2OG dioxygenase domain-containing protein</fullName>
    </recommendedName>
</protein>
<dbReference type="SUPFAM" id="SSF51197">
    <property type="entry name" value="Clavaminate synthase-like"/>
    <property type="match status" value="1"/>
</dbReference>
<dbReference type="Pfam" id="PF14226">
    <property type="entry name" value="DIOX_N"/>
    <property type="match status" value="1"/>
</dbReference>
<evidence type="ECO:0000256" key="8">
    <source>
        <dbReference type="ARBA" id="ARBA00023004"/>
    </source>
</evidence>
<dbReference type="InterPro" id="IPR050295">
    <property type="entry name" value="Plant_2OG-oxidoreductases"/>
</dbReference>
<dbReference type="EMBL" id="JAJJMA010284727">
    <property type="protein sequence ID" value="MCL7046686.1"/>
    <property type="molecule type" value="Genomic_DNA"/>
</dbReference>
<evidence type="ECO:0000256" key="6">
    <source>
        <dbReference type="ARBA" id="ARBA00022964"/>
    </source>
</evidence>
<dbReference type="Gene3D" id="2.60.120.330">
    <property type="entry name" value="B-lactam Antibiotic, Isopenicillin N Synthase, Chain"/>
    <property type="match status" value="1"/>
</dbReference>
<evidence type="ECO:0000256" key="4">
    <source>
        <dbReference type="ARBA" id="ARBA00022679"/>
    </source>
</evidence>
<dbReference type="InterPro" id="IPR044861">
    <property type="entry name" value="IPNS-like_FE2OG_OXY"/>
</dbReference>
<evidence type="ECO:0000256" key="2">
    <source>
        <dbReference type="ARBA" id="ARBA00001962"/>
    </source>
</evidence>
<dbReference type="AlphaFoldDB" id="A0AA41VSH9"/>
<sequence length="363" mass="40928">MSFGIGSRIVPSVQELVKENITEIPHRYIRTSSLNSEDHDNDNLAKYTVPVISIECLLSGDSSVADSELEKLHSACKDWGFFQVVDHGVSSSTTEKIKSEVRNLFELPLEEKKKLWQKPGDQEGFGQQFVVSDEQKLDWYDMFLVTILPTITRKTHLFAAIPLPLREALEAYSLGLKKLTMILLGQMAKALKMDSNEMTDLFNDCSQRIRMNYYPPCPKPEQVLGASPHSDACALTILQQLNEIDGLQICKDGKWLLVKPVLDAFIVNVGDMIEILSNGAYRSIEHRVVIHPTKERLSIATFHSTNLDAEFGPALSLIDPPSKPSLFRRETSQKYFQNFFSYKIDGKSNLDSMRIQTTPGNIS</sequence>
<dbReference type="GO" id="GO:0046872">
    <property type="term" value="F:metal ion binding"/>
    <property type="evidence" value="ECO:0007669"/>
    <property type="project" value="UniProtKB-KW"/>
</dbReference>
<gene>
    <name evidence="11" type="ORF">MKW94_012441</name>
</gene>
<comment type="cofactor">
    <cofactor evidence="2">
        <name>Fe cation</name>
        <dbReference type="ChEBI" id="CHEBI:24875"/>
    </cofactor>
</comment>
<proteinExistence type="inferred from homology"/>
<dbReference type="InterPro" id="IPR027443">
    <property type="entry name" value="IPNS-like_sf"/>
</dbReference>
<dbReference type="PROSITE" id="PS51471">
    <property type="entry name" value="FE2OG_OXY"/>
    <property type="match status" value="1"/>
</dbReference>
<dbReference type="InterPro" id="IPR005123">
    <property type="entry name" value="Oxoglu/Fe-dep_dioxygenase_dom"/>
</dbReference>
<evidence type="ECO:0000256" key="9">
    <source>
        <dbReference type="RuleBase" id="RU003682"/>
    </source>
</evidence>
<dbReference type="GO" id="GO:0097295">
    <property type="term" value="P:morphine biosynthetic process"/>
    <property type="evidence" value="ECO:0007669"/>
    <property type="project" value="UniProtKB-ARBA"/>
</dbReference>
<evidence type="ECO:0000259" key="10">
    <source>
        <dbReference type="PROSITE" id="PS51471"/>
    </source>
</evidence>
<comment type="caution">
    <text evidence="11">The sequence shown here is derived from an EMBL/GenBank/DDBJ whole genome shotgun (WGS) entry which is preliminary data.</text>
</comment>